<dbReference type="InterPro" id="IPR009057">
    <property type="entry name" value="Homeodomain-like_sf"/>
</dbReference>
<keyword evidence="2" id="KW-1185">Reference proteome</keyword>
<proteinExistence type="predicted"/>
<dbReference type="PANTHER" id="PTHR37812:SF1">
    <property type="entry name" value="MU-LIKE PROPHAGE FLUMU PROTEIN C"/>
    <property type="match status" value="1"/>
</dbReference>
<sequence>MHVHHEIHQRTEGSNLRSIKGDRMKYENAGEVLPEELLKEIQKYAAGKLLYIPKGEEKKGWGETSGYRDRLQRRNVMIRNKYANGMTVSELADEYFLSLDSIKKIIYSKKNDRHITYAPTVRSAVQYANNGLLEEWIQCYLMLTRQVASTLHDDSGEKNHYFGVVKFPLRLIQMDGIQLEADDSAEADDHAADLPPLLIEYESGKFYCIEQKELFTRLKRRKVNAYSTIIVLKESADYKRFMKHYGHVLFFIDHA</sequence>
<dbReference type="PANTHER" id="PTHR37812">
    <property type="entry name" value="MU-LIKE PROPHAGE FLUMU PROTEIN C"/>
    <property type="match status" value="1"/>
</dbReference>
<dbReference type="RefSeq" id="WP_354495107.1">
    <property type="nucleotide sequence ID" value="NZ_JBEPLV010000001.1"/>
</dbReference>
<dbReference type="EMBL" id="JBEPLV010000001">
    <property type="protein sequence ID" value="MET3544366.1"/>
    <property type="molecule type" value="Genomic_DNA"/>
</dbReference>
<dbReference type="InterPro" id="IPR052411">
    <property type="entry name" value="c-mor_Regulatory_Protein"/>
</dbReference>
<accession>A0ABV2EXK7</accession>
<dbReference type="Proteomes" id="UP001549098">
    <property type="component" value="Unassembled WGS sequence"/>
</dbReference>
<comment type="caution">
    <text evidence="1">The sequence shown here is derived from an EMBL/GenBank/DDBJ whole genome shotgun (WGS) entry which is preliminary data.</text>
</comment>
<dbReference type="InterPro" id="IPR049739">
    <property type="entry name" value="YraL-like"/>
</dbReference>
<reference evidence="1 2" key="1">
    <citation type="submission" date="2024-06" db="EMBL/GenBank/DDBJ databases">
        <title>Genomic Encyclopedia of Type Strains, Phase IV (KMG-IV): sequencing the most valuable type-strain genomes for metagenomic binning, comparative biology and taxonomic classification.</title>
        <authorList>
            <person name="Goeker M."/>
        </authorList>
    </citation>
    <scope>NUCLEOTIDE SEQUENCE [LARGE SCALE GENOMIC DNA]</scope>
    <source>
        <strain evidence="1 2">DSM 17253</strain>
    </source>
</reference>
<dbReference type="SUPFAM" id="SSF46689">
    <property type="entry name" value="Homeodomain-like"/>
    <property type="match status" value="1"/>
</dbReference>
<gene>
    <name evidence="1" type="ORF">ABID47_000960</name>
</gene>
<protein>
    <submittedName>
        <fullName evidence="1">Mor family transcriptional regulator</fullName>
    </submittedName>
</protein>
<name>A0ABV2EXK7_9BACL</name>
<dbReference type="NCBIfam" id="NF040785">
    <property type="entry name" value="CD3324_fam"/>
    <property type="match status" value="1"/>
</dbReference>
<organism evidence="1 2">
    <name type="scientific">Paenibacillus favisporus</name>
    <dbReference type="NCBI Taxonomy" id="221028"/>
    <lineage>
        <taxon>Bacteria</taxon>
        <taxon>Bacillati</taxon>
        <taxon>Bacillota</taxon>
        <taxon>Bacilli</taxon>
        <taxon>Bacillales</taxon>
        <taxon>Paenibacillaceae</taxon>
        <taxon>Paenibacillus</taxon>
    </lineage>
</organism>
<evidence type="ECO:0000313" key="1">
    <source>
        <dbReference type="EMBL" id="MET3544366.1"/>
    </source>
</evidence>
<evidence type="ECO:0000313" key="2">
    <source>
        <dbReference type="Proteomes" id="UP001549098"/>
    </source>
</evidence>